<feature type="compositionally biased region" description="Low complexity" evidence="1">
    <location>
        <begin position="26"/>
        <end position="38"/>
    </location>
</feature>
<protein>
    <submittedName>
        <fullName evidence="2">Uncharacterized protein</fullName>
    </submittedName>
</protein>
<evidence type="ECO:0000313" key="3">
    <source>
        <dbReference type="Proteomes" id="UP000199470"/>
    </source>
</evidence>
<dbReference type="InterPro" id="IPR045459">
    <property type="entry name" value="DUF5908"/>
</dbReference>
<dbReference type="AlphaFoldDB" id="A0A1I4IER7"/>
<gene>
    <name evidence="2" type="ORF">SAMN02982985_00526</name>
</gene>
<dbReference type="STRING" id="758825.SAMN02982985_00526"/>
<name>A0A1I4IER7_9BURK</name>
<feature type="region of interest" description="Disordered" evidence="1">
    <location>
        <begin position="18"/>
        <end position="38"/>
    </location>
</feature>
<dbReference type="RefSeq" id="WP_093383344.1">
    <property type="nucleotide sequence ID" value="NZ_FOTW01000005.1"/>
</dbReference>
<dbReference type="Pfam" id="PF19265">
    <property type="entry name" value="DUF5908"/>
    <property type="match status" value="1"/>
</dbReference>
<accession>A0A1I4IER7</accession>
<dbReference type="EMBL" id="FOTW01000005">
    <property type="protein sequence ID" value="SFL52859.1"/>
    <property type="molecule type" value="Genomic_DNA"/>
</dbReference>
<proteinExistence type="predicted"/>
<organism evidence="2 3">
    <name type="scientific">Rugamonas rubra</name>
    <dbReference type="NCBI Taxonomy" id="758825"/>
    <lineage>
        <taxon>Bacteria</taxon>
        <taxon>Pseudomonadati</taxon>
        <taxon>Pseudomonadota</taxon>
        <taxon>Betaproteobacteria</taxon>
        <taxon>Burkholderiales</taxon>
        <taxon>Oxalobacteraceae</taxon>
        <taxon>Telluria group</taxon>
        <taxon>Rugamonas</taxon>
    </lineage>
</organism>
<reference evidence="2 3" key="1">
    <citation type="submission" date="2016-10" db="EMBL/GenBank/DDBJ databases">
        <authorList>
            <person name="de Groot N.N."/>
        </authorList>
    </citation>
    <scope>NUCLEOTIDE SEQUENCE [LARGE SCALE GENOMIC DNA]</scope>
    <source>
        <strain evidence="2 3">ATCC 43154</strain>
    </source>
</reference>
<dbReference type="Proteomes" id="UP000199470">
    <property type="component" value="Unassembled WGS sequence"/>
</dbReference>
<sequence length="62" mass="6261">MPIEIRELHIKVAVTGGGPGAGGGAAAQPPGAADGAGEQAQQALVAECVEQVLRILQNKMER</sequence>
<evidence type="ECO:0000256" key="1">
    <source>
        <dbReference type="SAM" id="MobiDB-lite"/>
    </source>
</evidence>
<evidence type="ECO:0000313" key="2">
    <source>
        <dbReference type="EMBL" id="SFL52859.1"/>
    </source>
</evidence>
<keyword evidence="3" id="KW-1185">Reference proteome</keyword>